<evidence type="ECO:0000313" key="2">
    <source>
        <dbReference type="Proteomes" id="UP001177670"/>
    </source>
</evidence>
<organism evidence="1 2">
    <name type="scientific">Melipona bicolor</name>
    <dbReference type="NCBI Taxonomy" id="60889"/>
    <lineage>
        <taxon>Eukaryota</taxon>
        <taxon>Metazoa</taxon>
        <taxon>Ecdysozoa</taxon>
        <taxon>Arthropoda</taxon>
        <taxon>Hexapoda</taxon>
        <taxon>Insecta</taxon>
        <taxon>Pterygota</taxon>
        <taxon>Neoptera</taxon>
        <taxon>Endopterygota</taxon>
        <taxon>Hymenoptera</taxon>
        <taxon>Apocrita</taxon>
        <taxon>Aculeata</taxon>
        <taxon>Apoidea</taxon>
        <taxon>Anthophila</taxon>
        <taxon>Apidae</taxon>
        <taxon>Melipona</taxon>
    </lineage>
</organism>
<dbReference type="AlphaFoldDB" id="A0AA40FXU2"/>
<accession>A0AA40FXU2</accession>
<keyword evidence="2" id="KW-1185">Reference proteome</keyword>
<comment type="caution">
    <text evidence="1">The sequence shown here is derived from an EMBL/GenBank/DDBJ whole genome shotgun (WGS) entry which is preliminary data.</text>
</comment>
<reference evidence="1" key="1">
    <citation type="submission" date="2021-10" db="EMBL/GenBank/DDBJ databases">
        <title>Melipona bicolor Genome sequencing and assembly.</title>
        <authorList>
            <person name="Araujo N.S."/>
            <person name="Arias M.C."/>
        </authorList>
    </citation>
    <scope>NUCLEOTIDE SEQUENCE</scope>
    <source>
        <strain evidence="1">USP_2M_L1-L4_2017</strain>
        <tissue evidence="1">Whole body</tissue>
    </source>
</reference>
<sequence>MALWTFTDFQFLSIFPEFDLTITDIESKCRKLGAKKQERRNCPLIAEEAEFDHVDQFQEPIAQVPIEFLPNRKPSCGARNTNNLESIHRNVQTKYSSIVTLADETPERTWLLPTDVSFASTWPAGRAIRLKDSHLY</sequence>
<proteinExistence type="predicted"/>
<protein>
    <submittedName>
        <fullName evidence="1">Uncharacterized protein</fullName>
    </submittedName>
</protein>
<dbReference type="EMBL" id="JAHYIQ010000013">
    <property type="protein sequence ID" value="KAK1126960.1"/>
    <property type="molecule type" value="Genomic_DNA"/>
</dbReference>
<dbReference type="Proteomes" id="UP001177670">
    <property type="component" value="Unassembled WGS sequence"/>
</dbReference>
<name>A0AA40FXU2_9HYME</name>
<evidence type="ECO:0000313" key="1">
    <source>
        <dbReference type="EMBL" id="KAK1126960.1"/>
    </source>
</evidence>
<gene>
    <name evidence="1" type="ORF">K0M31_004575</name>
</gene>